<reference evidence="2" key="1">
    <citation type="journal article" date="2019" name="Int. J. Syst. Evol. Microbiol.">
        <title>The Global Catalogue of Microorganisms (GCM) 10K type strain sequencing project: providing services to taxonomists for standard genome sequencing and annotation.</title>
        <authorList>
            <consortium name="The Broad Institute Genomics Platform"/>
            <consortium name="The Broad Institute Genome Sequencing Center for Infectious Disease"/>
            <person name="Wu L."/>
            <person name="Ma J."/>
        </authorList>
    </citation>
    <scope>NUCLEOTIDE SEQUENCE [LARGE SCALE GENOMIC DNA]</scope>
    <source>
        <strain evidence="2">CGMCC 4.7357</strain>
    </source>
</reference>
<protein>
    <submittedName>
        <fullName evidence="1">DUF5715 family protein</fullName>
    </submittedName>
</protein>
<name>A0ABV9K6G9_9PORP</name>
<gene>
    <name evidence="1" type="ORF">ACFO3G_02315</name>
</gene>
<evidence type="ECO:0000313" key="1">
    <source>
        <dbReference type="EMBL" id="MFC4665453.1"/>
    </source>
</evidence>
<evidence type="ECO:0000313" key="2">
    <source>
        <dbReference type="Proteomes" id="UP001596020"/>
    </source>
</evidence>
<dbReference type="InterPro" id="IPR043769">
    <property type="entry name" value="DUF5715"/>
</dbReference>
<dbReference type="SUPFAM" id="SSF55166">
    <property type="entry name" value="Hedgehog/DD-peptidase"/>
    <property type="match status" value="1"/>
</dbReference>
<keyword evidence="2" id="KW-1185">Reference proteome</keyword>
<dbReference type="EMBL" id="JBHSGO010000041">
    <property type="protein sequence ID" value="MFC4665453.1"/>
    <property type="molecule type" value="Genomic_DNA"/>
</dbReference>
<dbReference type="Pfam" id="PF18979">
    <property type="entry name" value="DUF5715"/>
    <property type="match status" value="1"/>
</dbReference>
<dbReference type="Proteomes" id="UP001596020">
    <property type="component" value="Unassembled WGS sequence"/>
</dbReference>
<proteinExistence type="predicted"/>
<accession>A0ABV9K6G9</accession>
<dbReference type="InterPro" id="IPR009045">
    <property type="entry name" value="Zn_M74/Hedgehog-like"/>
</dbReference>
<organism evidence="1 2">
    <name type="scientific">Falsiporphyromonas endometrii</name>
    <dbReference type="NCBI Taxonomy" id="1387297"/>
    <lineage>
        <taxon>Bacteria</taxon>
        <taxon>Pseudomonadati</taxon>
        <taxon>Bacteroidota</taxon>
        <taxon>Bacteroidia</taxon>
        <taxon>Bacteroidales</taxon>
        <taxon>Porphyromonadaceae</taxon>
        <taxon>Falsiporphyromonas</taxon>
    </lineage>
</organism>
<dbReference type="RefSeq" id="WP_380077601.1">
    <property type="nucleotide sequence ID" value="NZ_JBHSGO010000041.1"/>
</dbReference>
<sequence length="265" mass="30020">MKKKYIYRRAIALLILVTIFLFISVSVYKCAKGHSINKQQPPISHFPEKIDLNHTFRGKLAEVFSDSNCLHVASGIELGVAPVIDEADTAILNKMDTVDSCAFYSVAKLTHSLPYLVPIAKELLDSIGSDFNKVLKAKKMPPFKMVVTSLTRSSKQQKQLSRRNKNASINSAHCFGTTFDISWTKFSPPQGESYIPEVKLKLILASILDQYRDMGRCFVKFEKKQTCFHITVAGKTIDYSKLACDTNTNNRLIEKVEKMKQERFK</sequence>
<comment type="caution">
    <text evidence="1">The sequence shown here is derived from an EMBL/GenBank/DDBJ whole genome shotgun (WGS) entry which is preliminary data.</text>
</comment>